<dbReference type="CDD" id="cd12176">
    <property type="entry name" value="PGDH_3"/>
    <property type="match status" value="1"/>
</dbReference>
<dbReference type="GO" id="GO:0047545">
    <property type="term" value="F:(S)-2-hydroxyglutarate dehydrogenase activity"/>
    <property type="evidence" value="ECO:0007669"/>
    <property type="project" value="UniProtKB-ARBA"/>
</dbReference>
<dbReference type="SUPFAM" id="SSF51735">
    <property type="entry name" value="NAD(P)-binding Rossmann-fold domains"/>
    <property type="match status" value="1"/>
</dbReference>
<keyword evidence="3 6" id="KW-0560">Oxidoreductase</keyword>
<evidence type="ECO:0000256" key="4">
    <source>
        <dbReference type="ARBA" id="ARBA00023027"/>
    </source>
</evidence>
<reference evidence="9 10" key="1">
    <citation type="journal article" date="2013" name="Int. J. Syst. Evol. Microbiol.">
        <title>Marinicauda pacifica gen. nov., sp. nov., a prosthecate alphaproteobacterium of the family Hyphomonadaceae isolated from deep seawater.</title>
        <authorList>
            <person name="Zhang X.Y."/>
            <person name="Li G.W."/>
            <person name="Wang C.S."/>
            <person name="Zhang Y.J."/>
            <person name="Xu X.W."/>
            <person name="Li H."/>
            <person name="Liu A."/>
            <person name="Liu C."/>
            <person name="Xie B.B."/>
            <person name="Qin Q.L."/>
            <person name="Xu Z."/>
            <person name="Chen X.L."/>
            <person name="Zhou B.C."/>
            <person name="Zhang Y.Z."/>
        </authorList>
    </citation>
    <scope>NUCLEOTIDE SEQUENCE [LARGE SCALE GENOMIC DNA]</scope>
    <source>
        <strain evidence="9 10">P-1 km-3</strain>
    </source>
</reference>
<dbReference type="RefSeq" id="WP_135945203.1">
    <property type="nucleotide sequence ID" value="NZ_BMEI01000003.1"/>
</dbReference>
<proteinExistence type="inferred from homology"/>
<dbReference type="InterPro" id="IPR006139">
    <property type="entry name" value="D-isomer_2_OHA_DH_cat_dom"/>
</dbReference>
<dbReference type="EC" id="1.1.1.95" evidence="9"/>
<comment type="similarity">
    <text evidence="1 6">Belongs to the D-isomer specific 2-hydroxyacid dehydrogenase family.</text>
</comment>
<dbReference type="NCBIfam" id="NF008759">
    <property type="entry name" value="PRK11790.1"/>
    <property type="match status" value="1"/>
</dbReference>
<dbReference type="Gene3D" id="3.40.50.720">
    <property type="entry name" value="NAD(P)-binding Rossmann-like Domain"/>
    <property type="match status" value="2"/>
</dbReference>
<keyword evidence="4" id="KW-0520">NAD</keyword>
<dbReference type="GO" id="GO:0006564">
    <property type="term" value="P:L-serine biosynthetic process"/>
    <property type="evidence" value="ECO:0007669"/>
    <property type="project" value="UniProtKB-ARBA"/>
</dbReference>
<dbReference type="GO" id="GO:0051287">
    <property type="term" value="F:NAD binding"/>
    <property type="evidence" value="ECO:0007669"/>
    <property type="project" value="InterPro"/>
</dbReference>
<evidence type="ECO:0000259" key="8">
    <source>
        <dbReference type="Pfam" id="PF02826"/>
    </source>
</evidence>
<evidence type="ECO:0000256" key="2">
    <source>
        <dbReference type="ARBA" id="ARBA00022605"/>
    </source>
</evidence>
<dbReference type="PROSITE" id="PS00671">
    <property type="entry name" value="D_2_HYDROXYACID_DH_3"/>
    <property type="match status" value="1"/>
</dbReference>
<evidence type="ECO:0000313" key="9">
    <source>
        <dbReference type="EMBL" id="TGY92070.1"/>
    </source>
</evidence>
<dbReference type="FunFam" id="3.40.50.720:FF:000041">
    <property type="entry name" value="D-3-phosphoglycerate dehydrogenase"/>
    <property type="match status" value="1"/>
</dbReference>
<dbReference type="InterPro" id="IPR050857">
    <property type="entry name" value="D-2-hydroxyacid_DH"/>
</dbReference>
<evidence type="ECO:0000259" key="7">
    <source>
        <dbReference type="Pfam" id="PF00389"/>
    </source>
</evidence>
<dbReference type="Pfam" id="PF00389">
    <property type="entry name" value="2-Hacid_dh"/>
    <property type="match status" value="1"/>
</dbReference>
<feature type="domain" description="D-isomer specific 2-hydroxyacid dehydrogenase catalytic" evidence="7">
    <location>
        <begin position="10"/>
        <end position="322"/>
    </location>
</feature>
<feature type="domain" description="D-isomer specific 2-hydroxyacid dehydrogenase NAD-binding" evidence="8">
    <location>
        <begin position="114"/>
        <end position="290"/>
    </location>
</feature>
<dbReference type="PROSITE" id="PS00065">
    <property type="entry name" value="D_2_HYDROXYACID_DH_1"/>
    <property type="match status" value="1"/>
</dbReference>
<evidence type="ECO:0000313" key="10">
    <source>
        <dbReference type="Proteomes" id="UP000305451"/>
    </source>
</evidence>
<sequence length="411" mass="44213">MSSTPNFNALLVENVHEDADPALKSQGPVSIERVTGSPDREALLKAVGGFDVLGIRSRTQIDQALLNAATDLKAIGCFCIGTNQVDLEATSRRAIPVFNAPFANTRSVAELTMASVIMLMRRIPEKMFAIRDGGWLKTAEGAHEVRKKKLGIVGYGNIGAQLSVIASALGMHVYYYDVEPKLAHGNARPVESLEALLGECDVVTLHVPSTPRTKNMMTRDRIRAMKPGSFLINQARGDLVDVEALSEALRDGHIAGAAVDVFPVEPKSKDEAFESPLQTASNVILTPHIGGSTLEAQAAIGQDTGLKLAKFLFEGATLHSVNFPQIEPGPVRQGRSRLLVPHQNVPGFLRRLNDVAEKAGANVAAQFLQTEGELGYAIADLEGDLPTDFLKQVESLEGTIWARLIVGQAEV</sequence>
<dbReference type="InterPro" id="IPR036291">
    <property type="entry name" value="NAD(P)-bd_dom_sf"/>
</dbReference>
<dbReference type="InterPro" id="IPR006140">
    <property type="entry name" value="D-isomer_DH_NAD-bd"/>
</dbReference>
<dbReference type="InterPro" id="IPR029752">
    <property type="entry name" value="D-isomer_DH_CS1"/>
</dbReference>
<keyword evidence="2" id="KW-0028">Amino-acid biosynthesis</keyword>
<dbReference type="PANTHER" id="PTHR42789:SF1">
    <property type="entry name" value="D-ISOMER SPECIFIC 2-HYDROXYACID DEHYDROGENASE FAMILY PROTEIN (AFU_ORTHOLOGUE AFUA_6G10090)"/>
    <property type="match status" value="1"/>
</dbReference>
<evidence type="ECO:0000256" key="6">
    <source>
        <dbReference type="RuleBase" id="RU003719"/>
    </source>
</evidence>
<evidence type="ECO:0000256" key="5">
    <source>
        <dbReference type="ARBA" id="ARBA00029440"/>
    </source>
</evidence>
<dbReference type="GO" id="GO:0004617">
    <property type="term" value="F:phosphoglycerate dehydrogenase activity"/>
    <property type="evidence" value="ECO:0007669"/>
    <property type="project" value="UniProtKB-EC"/>
</dbReference>
<dbReference type="Pfam" id="PF02826">
    <property type="entry name" value="2-Hacid_dh_C"/>
    <property type="match status" value="1"/>
</dbReference>
<dbReference type="AlphaFoldDB" id="A0A4S2H8B7"/>
<dbReference type="PANTHER" id="PTHR42789">
    <property type="entry name" value="D-ISOMER SPECIFIC 2-HYDROXYACID DEHYDROGENASE FAMILY PROTEIN (AFU_ORTHOLOGUE AFUA_6G10090)"/>
    <property type="match status" value="1"/>
</dbReference>
<dbReference type="InterPro" id="IPR045865">
    <property type="entry name" value="ACT-like_dom_sf"/>
</dbReference>
<comment type="caution">
    <text evidence="9">The sequence shown here is derived from an EMBL/GenBank/DDBJ whole genome shotgun (WGS) entry which is preliminary data.</text>
</comment>
<evidence type="ECO:0000256" key="1">
    <source>
        <dbReference type="ARBA" id="ARBA00005854"/>
    </source>
</evidence>
<comment type="pathway">
    <text evidence="5">Amino-acid biosynthesis.</text>
</comment>
<protein>
    <submittedName>
        <fullName evidence="9">Phosphoglycerate dehydrogenase</fullName>
        <ecNumber evidence="9">1.1.1.95</ecNumber>
    </submittedName>
</protein>
<organism evidence="9 10">
    <name type="scientific">Marinicauda pacifica</name>
    <dbReference type="NCBI Taxonomy" id="1133559"/>
    <lineage>
        <taxon>Bacteria</taxon>
        <taxon>Pseudomonadati</taxon>
        <taxon>Pseudomonadota</taxon>
        <taxon>Alphaproteobacteria</taxon>
        <taxon>Maricaulales</taxon>
        <taxon>Maricaulaceae</taxon>
        <taxon>Marinicauda</taxon>
    </lineage>
</organism>
<name>A0A4S2H8B7_9PROT</name>
<dbReference type="OrthoDB" id="9793626at2"/>
<dbReference type="SUPFAM" id="SSF55021">
    <property type="entry name" value="ACT-like"/>
    <property type="match status" value="1"/>
</dbReference>
<accession>A0A4S2H8B7</accession>
<dbReference type="SUPFAM" id="SSF52283">
    <property type="entry name" value="Formate/glycerate dehydrogenase catalytic domain-like"/>
    <property type="match status" value="1"/>
</dbReference>
<dbReference type="CDD" id="cd04901">
    <property type="entry name" value="ACT_3PGDH"/>
    <property type="match status" value="1"/>
</dbReference>
<dbReference type="EMBL" id="SRXV01000003">
    <property type="protein sequence ID" value="TGY92070.1"/>
    <property type="molecule type" value="Genomic_DNA"/>
</dbReference>
<gene>
    <name evidence="9" type="primary">serA</name>
    <name evidence="9" type="ORF">E5162_10395</name>
</gene>
<dbReference type="Proteomes" id="UP000305451">
    <property type="component" value="Unassembled WGS sequence"/>
</dbReference>
<dbReference type="Gene3D" id="3.30.70.260">
    <property type="match status" value="1"/>
</dbReference>
<evidence type="ECO:0000256" key="3">
    <source>
        <dbReference type="ARBA" id="ARBA00023002"/>
    </source>
</evidence>
<keyword evidence="10" id="KW-1185">Reference proteome</keyword>
<dbReference type="InterPro" id="IPR029753">
    <property type="entry name" value="D-isomer_DH_CS"/>
</dbReference>